<dbReference type="EMBL" id="JAPDHV010000003">
    <property type="protein sequence ID" value="MCW3161124.1"/>
    <property type="molecule type" value="Genomic_DNA"/>
</dbReference>
<sequence length="232" mass="24994">MKSYIIGLFLFLLPSYFYSQIGVNTDTPLATAHVNGGLQVTKELSVGGNASVYGDVGRTNDVLMSNGTGNAPHWQKIEDLEIVPLIAGLGMKKSLSPSAAGGASYTAKTRTTVKFETTPKVKSAYLTYNTTTGEYTVNKAGFYKIIGYLGYNLEDNPTNTTHGTAITEILKNNTETVAAYSTYHHEISDWVGHSVSGTAYFSVGDKITISGSHTQKYKFEKASISILFTGNS</sequence>
<reference evidence="1" key="1">
    <citation type="submission" date="2022-10" db="EMBL/GenBank/DDBJ databases">
        <title>Chryseobacterium babae sp. nov. isolated from the gut of the beetle Oryctes rhinoceros, and Chryseobacterium kimseyorum sp. nov., isolated from a stick insect rearing cage.</title>
        <authorList>
            <person name="Shelomi M."/>
            <person name="Han C.-J."/>
            <person name="Chen W.-M."/>
            <person name="Chen H.-K."/>
            <person name="Liaw S.-J."/>
            <person name="Muhle E."/>
            <person name="Clermont D."/>
        </authorList>
    </citation>
    <scope>NUCLEOTIDE SEQUENCE</scope>
    <source>
        <strain evidence="1">WLa1L2M3</strain>
    </source>
</reference>
<proteinExistence type="predicted"/>
<dbReference type="Gene3D" id="2.60.120.40">
    <property type="match status" value="1"/>
</dbReference>
<evidence type="ECO:0000313" key="1">
    <source>
        <dbReference type="EMBL" id="MCW3161124.1"/>
    </source>
</evidence>
<dbReference type="Proteomes" id="UP001163719">
    <property type="component" value="Unassembled WGS sequence"/>
</dbReference>
<evidence type="ECO:0000313" key="2">
    <source>
        <dbReference type="Proteomes" id="UP001163719"/>
    </source>
</evidence>
<evidence type="ECO:0008006" key="3">
    <source>
        <dbReference type="Google" id="ProtNLM"/>
    </source>
</evidence>
<name>A0ABT3HMV9_9FLAO</name>
<dbReference type="InterPro" id="IPR008983">
    <property type="entry name" value="Tumour_necrosis_fac-like_dom"/>
</dbReference>
<keyword evidence="2" id="KW-1185">Reference proteome</keyword>
<dbReference type="RefSeq" id="WP_264743076.1">
    <property type="nucleotide sequence ID" value="NZ_JAPDHV010000003.1"/>
</dbReference>
<protein>
    <recommendedName>
        <fullName evidence="3">C1q domain-containing protein</fullName>
    </recommendedName>
</protein>
<organism evidence="1 2">
    <name type="scientific">Chryseobacterium oryctis</name>
    <dbReference type="NCBI Taxonomy" id="2952618"/>
    <lineage>
        <taxon>Bacteria</taxon>
        <taxon>Pseudomonadati</taxon>
        <taxon>Bacteroidota</taxon>
        <taxon>Flavobacteriia</taxon>
        <taxon>Flavobacteriales</taxon>
        <taxon>Weeksellaceae</taxon>
        <taxon>Chryseobacterium group</taxon>
        <taxon>Chryseobacterium</taxon>
    </lineage>
</organism>
<comment type="caution">
    <text evidence="1">The sequence shown here is derived from an EMBL/GenBank/DDBJ whole genome shotgun (WGS) entry which is preliminary data.</text>
</comment>
<accession>A0ABT3HMV9</accession>
<dbReference type="SUPFAM" id="SSF49842">
    <property type="entry name" value="TNF-like"/>
    <property type="match status" value="1"/>
</dbReference>
<gene>
    <name evidence="1" type="ORF">OH806_07565</name>
</gene>